<feature type="transmembrane region" description="Helical" evidence="16">
    <location>
        <begin position="70"/>
        <end position="93"/>
    </location>
</feature>
<keyword evidence="9" id="KW-1278">Translocase</keyword>
<dbReference type="GO" id="GO:0005507">
    <property type="term" value="F:copper ion binding"/>
    <property type="evidence" value="ECO:0007669"/>
    <property type="project" value="InterPro"/>
</dbReference>
<reference evidence="19" key="1">
    <citation type="journal article" date="2017" name="PLoS ONE">
        <title>First complete female mitochondrial genome in four bivalve species genus Donax and their phylogenetic relationships within the Veneroida order.</title>
        <authorList>
            <person name="Fernandez-Perez J."/>
            <person name="Nanton A."/>
            <person name="Ruiz-Ruano F.J."/>
            <person name="Camacho J.P.M."/>
            <person name="Mendez J."/>
        </authorList>
    </citation>
    <scope>NUCLEOTIDE SEQUENCE</scope>
</reference>
<dbReference type="PRINTS" id="PR01166">
    <property type="entry name" value="CYCOXIDASEII"/>
</dbReference>
<comment type="subcellular location">
    <subcellularLocation>
        <location evidence="1">Membrane</location>
        <topology evidence="1">Multi-pass membrane protein</topology>
    </subcellularLocation>
    <subcellularLocation>
        <location evidence="15">Mitochondrion inner membrane</location>
        <topology evidence="15">Multi-pass membrane protein</topology>
    </subcellularLocation>
</comment>
<comment type="similarity">
    <text evidence="2 15">Belongs to the cytochrome c oxidase subunit 2 family.</text>
</comment>
<evidence type="ECO:0000256" key="16">
    <source>
        <dbReference type="SAM" id="Phobius"/>
    </source>
</evidence>
<dbReference type="AlphaFoldDB" id="A0A286NT54"/>
<evidence type="ECO:0000256" key="9">
    <source>
        <dbReference type="ARBA" id="ARBA00022967"/>
    </source>
</evidence>
<evidence type="ECO:0000256" key="8">
    <source>
        <dbReference type="ARBA" id="ARBA00022842"/>
    </source>
</evidence>
<keyword evidence="7 15" id="KW-0479">Metal-binding</keyword>
<dbReference type="InterPro" id="IPR008972">
    <property type="entry name" value="Cupredoxin"/>
</dbReference>
<keyword evidence="15 19" id="KW-0496">Mitochondrion</keyword>
<evidence type="ECO:0000256" key="10">
    <source>
        <dbReference type="ARBA" id="ARBA00022982"/>
    </source>
</evidence>
<dbReference type="PANTHER" id="PTHR22888:SF9">
    <property type="entry name" value="CYTOCHROME C OXIDASE SUBUNIT 2"/>
    <property type="match status" value="1"/>
</dbReference>
<keyword evidence="13 15" id="KW-0472">Membrane</keyword>
<dbReference type="InterPro" id="IPR036257">
    <property type="entry name" value="Cyt_c_oxidase_su2_TM_sf"/>
</dbReference>
<dbReference type="GO" id="GO:0005743">
    <property type="term" value="C:mitochondrial inner membrane"/>
    <property type="evidence" value="ECO:0007669"/>
    <property type="project" value="UniProtKB-SubCell"/>
</dbReference>
<keyword evidence="6 15" id="KW-0812">Transmembrane</keyword>
<dbReference type="InterPro" id="IPR001505">
    <property type="entry name" value="Copper_CuA"/>
</dbReference>
<evidence type="ECO:0000256" key="4">
    <source>
        <dbReference type="ARBA" id="ARBA00022448"/>
    </source>
</evidence>
<dbReference type="PROSITE" id="PS50999">
    <property type="entry name" value="COX2_TM"/>
    <property type="match status" value="1"/>
</dbReference>
<evidence type="ECO:0000256" key="5">
    <source>
        <dbReference type="ARBA" id="ARBA00022660"/>
    </source>
</evidence>
<evidence type="ECO:0000256" key="2">
    <source>
        <dbReference type="ARBA" id="ARBA00007866"/>
    </source>
</evidence>
<dbReference type="GO" id="GO:0042773">
    <property type="term" value="P:ATP synthesis coupled electron transport"/>
    <property type="evidence" value="ECO:0007669"/>
    <property type="project" value="TreeGrafter"/>
</dbReference>
<proteinExistence type="inferred from homology"/>
<evidence type="ECO:0000256" key="1">
    <source>
        <dbReference type="ARBA" id="ARBA00004141"/>
    </source>
</evidence>
<evidence type="ECO:0000256" key="15">
    <source>
        <dbReference type="RuleBase" id="RU000457"/>
    </source>
</evidence>
<keyword evidence="4 15" id="KW-0813">Transport</keyword>
<protein>
    <recommendedName>
        <fullName evidence="3 15">Cytochrome c oxidase subunit 2</fullName>
    </recommendedName>
</protein>
<feature type="domain" description="Cytochrome oxidase subunit II transmembrane region profile" evidence="18">
    <location>
        <begin position="2"/>
        <end position="98"/>
    </location>
</feature>
<keyword evidence="12 15" id="KW-0186">Copper</keyword>
<dbReference type="Gene3D" id="2.60.40.420">
    <property type="entry name" value="Cupredoxins - blue copper proteins"/>
    <property type="match status" value="1"/>
</dbReference>
<dbReference type="Pfam" id="PF02790">
    <property type="entry name" value="COX2_TM"/>
    <property type="match status" value="1"/>
</dbReference>
<dbReference type="GeneID" id="34680363"/>
<keyword evidence="15" id="KW-0999">Mitochondrion inner membrane</keyword>
<dbReference type="InterPro" id="IPR002429">
    <property type="entry name" value="CcO_II-like_C"/>
</dbReference>
<sequence length="281" mass="31438">MPNFNGQMGLCDWGSSSGLNLVFLHDYLVCVCFMIMCVVGGVLVLIVPKASYLSSGIHFRNVYRENTLELWWTIIPIFMIIVMGYPSFVQLYAMGMNDKAKFITVKVTGHQWYWSYEYQINFQSLMKTGILDSDLGSSSFSGLDALTSSKGSSMPELLISYDSYTMSASEGELEPGFRYGQHVDYPMVLPGNSNVEIKVTSADVIHCWTVHGLGVKMDAVPGRVNSAHLSNLRPGFTAWGGCSEMCGLNHWQMSAEVEVLRPEDFITWALVWFYSDLTDSE</sequence>
<evidence type="ECO:0000256" key="12">
    <source>
        <dbReference type="ARBA" id="ARBA00023008"/>
    </source>
</evidence>
<dbReference type="RefSeq" id="YP_009431968.1">
    <property type="nucleotide sequence ID" value="NC_035987.1"/>
</dbReference>
<dbReference type="PROSITE" id="PS00078">
    <property type="entry name" value="COX2"/>
    <property type="match status" value="1"/>
</dbReference>
<dbReference type="Gene3D" id="1.10.287.90">
    <property type="match status" value="1"/>
</dbReference>
<feature type="transmembrane region" description="Helical" evidence="16">
    <location>
        <begin position="27"/>
        <end position="50"/>
    </location>
</feature>
<gene>
    <name evidence="19" type="primary">cox2</name>
</gene>
<dbReference type="SUPFAM" id="SSF81464">
    <property type="entry name" value="Cytochrome c oxidase subunit II-like, transmembrane region"/>
    <property type="match status" value="1"/>
</dbReference>
<evidence type="ECO:0000256" key="11">
    <source>
        <dbReference type="ARBA" id="ARBA00022989"/>
    </source>
</evidence>
<accession>A0A286NT54</accession>
<evidence type="ECO:0000256" key="3">
    <source>
        <dbReference type="ARBA" id="ARBA00015946"/>
    </source>
</evidence>
<dbReference type="GO" id="GO:0004129">
    <property type="term" value="F:cytochrome-c oxidase activity"/>
    <property type="evidence" value="ECO:0007669"/>
    <property type="project" value="UniProtKB-EC"/>
</dbReference>
<comment type="cofactor">
    <cofactor evidence="15">
        <name>Cu cation</name>
        <dbReference type="ChEBI" id="CHEBI:23378"/>
    </cofactor>
    <text evidence="15">Binds a copper A center.</text>
</comment>
<evidence type="ECO:0000256" key="6">
    <source>
        <dbReference type="ARBA" id="ARBA00022692"/>
    </source>
</evidence>
<keyword evidence="5 15" id="KW-0679">Respiratory chain</keyword>
<evidence type="ECO:0000256" key="7">
    <source>
        <dbReference type="ARBA" id="ARBA00022723"/>
    </source>
</evidence>
<evidence type="ECO:0000259" key="18">
    <source>
        <dbReference type="PROSITE" id="PS50999"/>
    </source>
</evidence>
<keyword evidence="10 15" id="KW-0249">Electron transport</keyword>
<dbReference type="PANTHER" id="PTHR22888">
    <property type="entry name" value="CYTOCHROME C OXIDASE, SUBUNIT II"/>
    <property type="match status" value="1"/>
</dbReference>
<keyword evidence="8" id="KW-0460">Magnesium</keyword>
<dbReference type="EMBL" id="KY780366">
    <property type="protein sequence ID" value="ATA66417.1"/>
    <property type="molecule type" value="Genomic_DNA"/>
</dbReference>
<comment type="function">
    <text evidence="15">Component of the cytochrome c oxidase, the last enzyme in the mitochondrial electron transport chain which drives oxidative phosphorylation. The respiratory chain contains 3 multisubunit complexes succinate dehydrogenase (complex II, CII), ubiquinol-cytochrome c oxidoreductase (cytochrome b-c1 complex, complex III, CIII) and cytochrome c oxidase (complex IV, CIV), that cooperate to transfer electrons derived from NADH and succinate to molecular oxygen, creating an electrochemical gradient over the inner membrane that drives transmembrane transport and the ATP synthase. Cytochrome c oxidase is the component of the respiratory chain that catalyzes the reduction of oxygen to water. Electrons originating from reduced cytochrome c in the intermembrane space (IMS) are transferred via the dinuclear copper A center (CU(A)) of subunit 2 and heme A of subunit 1 to the active site in subunit 1, a binuclear center (BNC) formed by heme A3 and copper B (CU(B)). The BNC reduces molecular oxygen to 2 water molecules using 4 electrons from cytochrome c in the IMS and 4 protons from the mitochondrial matrix.</text>
</comment>
<geneLocation type="mitochondrion" evidence="19"/>
<dbReference type="InterPro" id="IPR011759">
    <property type="entry name" value="Cyt_c_oxidase_su2_TM_dom"/>
</dbReference>
<evidence type="ECO:0000256" key="14">
    <source>
        <dbReference type="ARBA" id="ARBA00049512"/>
    </source>
</evidence>
<dbReference type="InterPro" id="IPR045187">
    <property type="entry name" value="CcO_II"/>
</dbReference>
<comment type="catalytic activity">
    <reaction evidence="14">
        <text>4 Fe(II)-[cytochrome c] + O2 + 8 H(+)(in) = 4 Fe(III)-[cytochrome c] + 2 H2O + 4 H(+)(out)</text>
        <dbReference type="Rhea" id="RHEA:11436"/>
        <dbReference type="Rhea" id="RHEA-COMP:10350"/>
        <dbReference type="Rhea" id="RHEA-COMP:14399"/>
        <dbReference type="ChEBI" id="CHEBI:15377"/>
        <dbReference type="ChEBI" id="CHEBI:15378"/>
        <dbReference type="ChEBI" id="CHEBI:15379"/>
        <dbReference type="ChEBI" id="CHEBI:29033"/>
        <dbReference type="ChEBI" id="CHEBI:29034"/>
        <dbReference type="EC" id="7.1.1.9"/>
    </reaction>
    <physiologicalReaction direction="left-to-right" evidence="14">
        <dbReference type="Rhea" id="RHEA:11437"/>
    </physiologicalReaction>
</comment>
<evidence type="ECO:0000256" key="13">
    <source>
        <dbReference type="ARBA" id="ARBA00023136"/>
    </source>
</evidence>
<evidence type="ECO:0000259" key="17">
    <source>
        <dbReference type="PROSITE" id="PS50857"/>
    </source>
</evidence>
<name>A0A286NT54_9BIVA</name>
<dbReference type="Pfam" id="PF00116">
    <property type="entry name" value="COX2"/>
    <property type="match status" value="1"/>
</dbReference>
<dbReference type="PROSITE" id="PS50857">
    <property type="entry name" value="COX2_CUA"/>
    <property type="match status" value="1"/>
</dbReference>
<keyword evidence="11 16" id="KW-1133">Transmembrane helix</keyword>
<evidence type="ECO:0000313" key="19">
    <source>
        <dbReference type="EMBL" id="ATA66417.1"/>
    </source>
</evidence>
<feature type="domain" description="Cytochrome oxidase subunit II copper A binding" evidence="17">
    <location>
        <begin position="100"/>
        <end position="271"/>
    </location>
</feature>
<dbReference type="SUPFAM" id="SSF49503">
    <property type="entry name" value="Cupredoxins"/>
    <property type="match status" value="1"/>
</dbReference>
<organism evidence="19">
    <name type="scientific">Donax vittatus</name>
    <dbReference type="NCBI Taxonomy" id="246755"/>
    <lineage>
        <taxon>Eukaryota</taxon>
        <taxon>Metazoa</taxon>
        <taxon>Spiralia</taxon>
        <taxon>Lophotrochozoa</taxon>
        <taxon>Mollusca</taxon>
        <taxon>Bivalvia</taxon>
        <taxon>Autobranchia</taxon>
        <taxon>Heteroconchia</taxon>
        <taxon>Euheterodonta</taxon>
        <taxon>Imparidentia</taxon>
        <taxon>Neoheterodontei</taxon>
        <taxon>Cardiida</taxon>
        <taxon>Tellinoidea</taxon>
        <taxon>Donacidae</taxon>
        <taxon>Donax</taxon>
    </lineage>
</organism>